<dbReference type="Proteomes" id="UP000051952">
    <property type="component" value="Unassembled WGS sequence"/>
</dbReference>
<gene>
    <name evidence="1" type="ORF">BSAL_00915c</name>
</gene>
<protein>
    <submittedName>
        <fullName evidence="1">Uncharacterized protein</fullName>
    </submittedName>
</protein>
<sequence>MVEGAKKAANEGVKKNLNECAELLSGDHFRKQMAERLTVDVSDFNDETTQVGQYLTQLQLDDAGDLADERFVSDLIISLKECARLVEDSLALASLLPHSSRPFSHGGRCSAEMCMYGRK</sequence>
<reference evidence="2" key="1">
    <citation type="submission" date="2015-09" db="EMBL/GenBank/DDBJ databases">
        <authorList>
            <consortium name="Pathogen Informatics"/>
        </authorList>
    </citation>
    <scope>NUCLEOTIDE SEQUENCE [LARGE SCALE GENOMIC DNA]</scope>
    <source>
        <strain evidence="2">Lake Konstanz</strain>
    </source>
</reference>
<organism evidence="1 2">
    <name type="scientific">Bodo saltans</name>
    <name type="common">Flagellated protozoan</name>
    <dbReference type="NCBI Taxonomy" id="75058"/>
    <lineage>
        <taxon>Eukaryota</taxon>
        <taxon>Discoba</taxon>
        <taxon>Euglenozoa</taxon>
        <taxon>Kinetoplastea</taxon>
        <taxon>Metakinetoplastina</taxon>
        <taxon>Eubodonida</taxon>
        <taxon>Bodonidae</taxon>
        <taxon>Bodo</taxon>
    </lineage>
</organism>
<accession>A0A0S4J9C5</accession>
<keyword evidence="2" id="KW-1185">Reference proteome</keyword>
<name>A0A0S4J9C5_BODSA</name>
<dbReference type="VEuPathDB" id="TriTrypDB:BSAL_00915c"/>
<dbReference type="EMBL" id="CYKH01001418">
    <property type="protein sequence ID" value="CUG86961.1"/>
    <property type="molecule type" value="Genomic_DNA"/>
</dbReference>
<evidence type="ECO:0000313" key="1">
    <source>
        <dbReference type="EMBL" id="CUG86961.1"/>
    </source>
</evidence>
<evidence type="ECO:0000313" key="2">
    <source>
        <dbReference type="Proteomes" id="UP000051952"/>
    </source>
</evidence>
<dbReference type="AlphaFoldDB" id="A0A0S4J9C5"/>
<proteinExistence type="predicted"/>